<evidence type="ECO:0000313" key="2">
    <source>
        <dbReference type="Proteomes" id="UP000784294"/>
    </source>
</evidence>
<reference evidence="1" key="1">
    <citation type="submission" date="2018-11" db="EMBL/GenBank/DDBJ databases">
        <authorList>
            <consortium name="Pathogen Informatics"/>
        </authorList>
    </citation>
    <scope>NUCLEOTIDE SEQUENCE</scope>
</reference>
<name>A0A3S5BRG2_9PLAT</name>
<dbReference type="AlphaFoldDB" id="A0A3S5BRG2"/>
<dbReference type="Proteomes" id="UP000784294">
    <property type="component" value="Unassembled WGS sequence"/>
</dbReference>
<dbReference type="PANTHER" id="PTHR20946:SF0">
    <property type="entry name" value="SANT AND BTB DOMAIN REGULATOR OF CLASS SWITCH RECOMBINATION"/>
    <property type="match status" value="1"/>
</dbReference>
<dbReference type="PANTHER" id="PTHR20946">
    <property type="entry name" value="SANT AND BTB DOMAIN REGULATOR OF CLASS SWITCH RECOMBINATION"/>
    <property type="match status" value="1"/>
</dbReference>
<dbReference type="EMBL" id="CAAALY010251593">
    <property type="protein sequence ID" value="VEL36174.1"/>
    <property type="molecule type" value="Genomic_DNA"/>
</dbReference>
<keyword evidence="2" id="KW-1185">Reference proteome</keyword>
<dbReference type="OrthoDB" id="550012at2759"/>
<protein>
    <submittedName>
        <fullName evidence="1">Uncharacterized protein</fullName>
    </submittedName>
</protein>
<organism evidence="1 2">
    <name type="scientific">Protopolystoma xenopodis</name>
    <dbReference type="NCBI Taxonomy" id="117903"/>
    <lineage>
        <taxon>Eukaryota</taxon>
        <taxon>Metazoa</taxon>
        <taxon>Spiralia</taxon>
        <taxon>Lophotrochozoa</taxon>
        <taxon>Platyhelminthes</taxon>
        <taxon>Monogenea</taxon>
        <taxon>Polyopisthocotylea</taxon>
        <taxon>Polystomatidea</taxon>
        <taxon>Polystomatidae</taxon>
        <taxon>Protopolystoma</taxon>
    </lineage>
</organism>
<comment type="caution">
    <text evidence="1">The sequence shown here is derived from an EMBL/GenBank/DDBJ whole genome shotgun (WGS) entry which is preliminary data.</text>
</comment>
<sequence length="107" mass="12260">MALIRNWFHELGSWRLVYWHLWGTVNLAPCSQCGQNFQLIEWANHCSYHPSITVASEGIIGPGKEGSCTKTQRTPVHSKRLKVEEEKPICDIFAGHTYHLTQFPSHD</sequence>
<evidence type="ECO:0000313" key="1">
    <source>
        <dbReference type="EMBL" id="VEL36174.1"/>
    </source>
</evidence>
<gene>
    <name evidence="1" type="ORF">PXEA_LOCUS29614</name>
</gene>
<accession>A0A3S5BRG2</accession>
<dbReference type="InterPro" id="IPR045902">
    <property type="entry name" value="SANBR-like"/>
</dbReference>
<proteinExistence type="predicted"/>